<comment type="caution">
    <text evidence="1">The sequence shown here is derived from an EMBL/GenBank/DDBJ whole genome shotgun (WGS) entry which is preliminary data.</text>
</comment>
<name>A0A0F9J5W7_9ZZZZ</name>
<accession>A0A0F9J5W7</accession>
<sequence>MTTALLLGLATTVVLVWLANHRLKRSIARMDSTLTRYGY</sequence>
<evidence type="ECO:0000313" key="1">
    <source>
        <dbReference type="EMBL" id="KKM01261.1"/>
    </source>
</evidence>
<gene>
    <name evidence="1" type="ORF">LCGC14_1796280</name>
</gene>
<protein>
    <submittedName>
        <fullName evidence="1">Uncharacterized protein</fullName>
    </submittedName>
</protein>
<organism evidence="1">
    <name type="scientific">marine sediment metagenome</name>
    <dbReference type="NCBI Taxonomy" id="412755"/>
    <lineage>
        <taxon>unclassified sequences</taxon>
        <taxon>metagenomes</taxon>
        <taxon>ecological metagenomes</taxon>
    </lineage>
</organism>
<reference evidence="1" key="1">
    <citation type="journal article" date="2015" name="Nature">
        <title>Complex archaea that bridge the gap between prokaryotes and eukaryotes.</title>
        <authorList>
            <person name="Spang A."/>
            <person name="Saw J.H."/>
            <person name="Jorgensen S.L."/>
            <person name="Zaremba-Niedzwiedzka K."/>
            <person name="Martijn J."/>
            <person name="Lind A.E."/>
            <person name="van Eijk R."/>
            <person name="Schleper C."/>
            <person name="Guy L."/>
            <person name="Ettema T.J."/>
        </authorList>
    </citation>
    <scope>NUCLEOTIDE SEQUENCE</scope>
</reference>
<proteinExistence type="predicted"/>
<dbReference type="AlphaFoldDB" id="A0A0F9J5W7"/>
<dbReference type="EMBL" id="LAZR01017239">
    <property type="protein sequence ID" value="KKM01261.1"/>
    <property type="molecule type" value="Genomic_DNA"/>
</dbReference>